<keyword evidence="2" id="KW-1185">Reference proteome</keyword>
<dbReference type="AlphaFoldDB" id="A0A840CUZ2"/>
<organism evidence="1 2">
    <name type="scientific">Bacteroides reticulotermitis</name>
    <dbReference type="NCBI Taxonomy" id="1133319"/>
    <lineage>
        <taxon>Bacteria</taxon>
        <taxon>Pseudomonadati</taxon>
        <taxon>Bacteroidota</taxon>
        <taxon>Bacteroidia</taxon>
        <taxon>Bacteroidales</taxon>
        <taxon>Bacteroidaceae</taxon>
        <taxon>Bacteroides</taxon>
    </lineage>
</organism>
<evidence type="ECO:0000313" key="1">
    <source>
        <dbReference type="EMBL" id="MBB4042379.1"/>
    </source>
</evidence>
<dbReference type="EMBL" id="JACIER010000001">
    <property type="protein sequence ID" value="MBB4042379.1"/>
    <property type="molecule type" value="Genomic_DNA"/>
</dbReference>
<name>A0A840CUZ2_9BACE</name>
<dbReference type="Proteomes" id="UP000560658">
    <property type="component" value="Unassembled WGS sequence"/>
</dbReference>
<protein>
    <submittedName>
        <fullName evidence="1">Uncharacterized protein</fullName>
    </submittedName>
</protein>
<reference evidence="1" key="1">
    <citation type="submission" date="2020-08" db="EMBL/GenBank/DDBJ databases">
        <title>Genomic Encyclopedia of Type Strains, Phase IV (KMG-IV): sequencing the most valuable type-strain genomes for metagenomic binning, comparative biology and taxonomic classification.</title>
        <authorList>
            <person name="Goeker M."/>
        </authorList>
    </citation>
    <scope>NUCLEOTIDE SEQUENCE [LARGE SCALE GENOMIC DNA]</scope>
    <source>
        <strain evidence="1">DSM 105720</strain>
    </source>
</reference>
<accession>A0A840CUZ2</accession>
<gene>
    <name evidence="1" type="ORF">GGR06_000138</name>
</gene>
<dbReference type="RefSeq" id="WP_044163847.1">
    <property type="nucleotide sequence ID" value="NZ_JACIER010000001.1"/>
</dbReference>
<dbReference type="PROSITE" id="PS51257">
    <property type="entry name" value="PROKAR_LIPOPROTEIN"/>
    <property type="match status" value="1"/>
</dbReference>
<sequence>MKKNLYTIAVLLIGFIVGLTACSPDDYSLGGSISKDELIFSVKQDAQDPNTVYLEALNKGASVAWVTPQGRSLRAKDTLRIAFPGDYEFTYGVMTDAGYVKADPYILKITTTNLNYVQDEMWKLLTGGVGNEKVWVPDTGKYGMKQGFYSCFDPTSTYKDMVAEANTPYNWYARDKTWWEPGNADVGITDDDLNSTMIFSLKGKAGLTVHRFTDGVEAVLNGVFDMNTTAHTISAVDVDFLHGAWTNGKAVDFRNGFQVLVLTENQLMIGNYRDEALSGEGKCVYSWNFVSKEWADSYVPEPEAPEPTEPTLPDGWKEDVSENETTITSTTIQWTLSTKSPVNWASQSGKLLNTWNSPADYPEWLGTPNPATYSDFAMTLDSKTLKATFTIPGGSAVETNYTLDEKGIYTFDVEIPAVTIVNWLTFRLSSTHTLRILQIIKDATGAVSDMWVGIPNPDNPDKEYIAYRMNPKAIGLGGGETAEEKVMKTLATQAWMLDMDGKVSYAHPTEGTFVGPTACYGWGGNWAPGKGTHYTTGLISDGKTENMNYGTMKFTKDGKVTVNQRRFKYEADGEGGVPYELTTQIPAMTTNARVTSEEVVTLQGTYTVDLSNNKIRMSVPMLHPYSATNMCNDWGDLEIIHISSTSLLLTVYRKAEVESVAPWVYVFTPEKIN</sequence>
<proteinExistence type="predicted"/>
<evidence type="ECO:0000313" key="2">
    <source>
        <dbReference type="Proteomes" id="UP000560658"/>
    </source>
</evidence>
<comment type="caution">
    <text evidence="1">The sequence shown here is derived from an EMBL/GenBank/DDBJ whole genome shotgun (WGS) entry which is preliminary data.</text>
</comment>